<reference evidence="2 3" key="1">
    <citation type="submission" date="2018-07" db="EMBL/GenBank/DDBJ databases">
        <title>The complete nuclear genome of the prasinophyte Chloropicon primus (CCMP1205).</title>
        <authorList>
            <person name="Pombert J.-F."/>
            <person name="Otis C."/>
            <person name="Turmel M."/>
            <person name="Lemieux C."/>
        </authorList>
    </citation>
    <scope>NUCLEOTIDE SEQUENCE [LARGE SCALE GENOMIC DNA]</scope>
    <source>
        <strain evidence="2 3">CCMP1205</strain>
    </source>
</reference>
<dbReference type="Proteomes" id="UP000316726">
    <property type="component" value="Chromosome 2"/>
</dbReference>
<dbReference type="Gene3D" id="3.30.70.80">
    <property type="entry name" value="Peptidase S8 propeptide/proteinase inhibitor I9"/>
    <property type="match status" value="1"/>
</dbReference>
<dbReference type="AlphaFoldDB" id="A0A5B8MFW5"/>
<sequence length="133" mass="14790">MFFVTSRRRLACAAVAVIAICSCLASANAYPSSFFCTLGNERMKLDVDDYDLPEAASYIVGVKDVGDKPGLLGELEETFDGWKPRYEYATMSMFSGSLSPQQVSWLLGDDRVAYVECDGFVKMARRKKSDKEL</sequence>
<dbReference type="SUPFAM" id="SSF54897">
    <property type="entry name" value="Protease propeptides/inhibitors"/>
    <property type="match status" value="1"/>
</dbReference>
<protein>
    <recommendedName>
        <fullName evidence="4">Inhibitor I9 domain-containing protein</fullName>
    </recommendedName>
</protein>
<dbReference type="EMBL" id="CP031035">
    <property type="protein sequence ID" value="QDZ19313.1"/>
    <property type="molecule type" value="Genomic_DNA"/>
</dbReference>
<keyword evidence="3" id="KW-1185">Reference proteome</keyword>
<dbReference type="PROSITE" id="PS51257">
    <property type="entry name" value="PROKAR_LIPOPROTEIN"/>
    <property type="match status" value="1"/>
</dbReference>
<name>A0A5B8MFW5_9CHLO</name>
<accession>A0A5B8MFW5</accession>
<evidence type="ECO:0000313" key="3">
    <source>
        <dbReference type="Proteomes" id="UP000316726"/>
    </source>
</evidence>
<keyword evidence="1" id="KW-0732">Signal</keyword>
<feature type="signal peptide" evidence="1">
    <location>
        <begin position="1"/>
        <end position="29"/>
    </location>
</feature>
<organism evidence="2 3">
    <name type="scientific">Chloropicon primus</name>
    <dbReference type="NCBI Taxonomy" id="1764295"/>
    <lineage>
        <taxon>Eukaryota</taxon>
        <taxon>Viridiplantae</taxon>
        <taxon>Chlorophyta</taxon>
        <taxon>Chloropicophyceae</taxon>
        <taxon>Chloropicales</taxon>
        <taxon>Chloropicaceae</taxon>
        <taxon>Chloropicon</taxon>
    </lineage>
</organism>
<gene>
    <name evidence="2" type="ORF">A3770_02p18310</name>
</gene>
<dbReference type="InterPro" id="IPR037045">
    <property type="entry name" value="S8pro/Inhibitor_I9_sf"/>
</dbReference>
<evidence type="ECO:0000256" key="1">
    <source>
        <dbReference type="SAM" id="SignalP"/>
    </source>
</evidence>
<feature type="chain" id="PRO_5022832548" description="Inhibitor I9 domain-containing protein" evidence="1">
    <location>
        <begin position="30"/>
        <end position="133"/>
    </location>
</feature>
<proteinExistence type="predicted"/>
<evidence type="ECO:0000313" key="2">
    <source>
        <dbReference type="EMBL" id="QDZ19313.1"/>
    </source>
</evidence>
<evidence type="ECO:0008006" key="4">
    <source>
        <dbReference type="Google" id="ProtNLM"/>
    </source>
</evidence>